<dbReference type="OrthoDB" id="10292204at2759"/>
<proteinExistence type="predicted"/>
<dbReference type="InterPro" id="IPR004158">
    <property type="entry name" value="DUF247_pln"/>
</dbReference>
<dbReference type="PANTHER" id="PTHR31170">
    <property type="entry name" value="BNAC04G53230D PROTEIN"/>
    <property type="match status" value="1"/>
</dbReference>
<dbReference type="AlphaFoldDB" id="A0A2I4EKL1"/>
<evidence type="ECO:0000313" key="2">
    <source>
        <dbReference type="RefSeq" id="XP_018819929.1"/>
    </source>
</evidence>
<gene>
    <name evidence="2" type="primary">LOC108990417</name>
</gene>
<dbReference type="RefSeq" id="XP_018819929.1">
    <property type="nucleotide sequence ID" value="XM_018964384.2"/>
</dbReference>
<dbReference type="Proteomes" id="UP000235220">
    <property type="component" value="Chromosome 15"/>
</dbReference>
<evidence type="ECO:0000313" key="1">
    <source>
        <dbReference type="Proteomes" id="UP000235220"/>
    </source>
</evidence>
<keyword evidence="1" id="KW-1185">Reference proteome</keyword>
<name>A0A2I4EKL1_JUGRE</name>
<dbReference type="Pfam" id="PF03140">
    <property type="entry name" value="DUF247"/>
    <property type="match status" value="1"/>
</dbReference>
<dbReference type="PANTHER" id="PTHR31170:SF25">
    <property type="entry name" value="BNAA09G04570D PROTEIN"/>
    <property type="match status" value="1"/>
</dbReference>
<dbReference type="Gramene" id="Jr15_04720_p1">
    <property type="protein sequence ID" value="cds.Jr15_04720_p1"/>
    <property type="gene ID" value="Jr15_04720"/>
</dbReference>
<accession>A0A2I4EKL1</accession>
<dbReference type="KEGG" id="jre:108990417"/>
<sequence>MQLFYISEEDEEYRRANYQPPIREFTQQELDIIDEQVTKYSEEAQKLREETDRRSTSCIYKVLPRLKKINGNSLYEPNMVSIGPYYYNLRNEKFKMAEDCKRKCLGSLLVKDRDPDMQRNTYKRCLQKISELEVKIRKCYSEEFEVAGIVFLEMMVLDACFIIKIIEMVGSLRRVDFSESLAALEWMVPYFYRDFLLLENQIPFFVLEEIYALTHNIAVETSRSGLMVAALRFFQNGMKRSDSILRFIITNLDKIGTVTVLHLLDLVRSSLIPSNIRQGNRFRLDTPFIHCISKLRLAGIKVSPGKASSLLEVKFKRGVIKMPNIAIDDLMRCLLLNCVAFEQCHQMRSSKYYFTVYATFLDCLVNTSEDVEYLRERNVIDNYLADDSEAADFINRAGKDLVVNVNHGFYLQELFEDVEKHYQKWWMWKWASFKRVYFDKPWLLLSAAGGILLVLATSFQAVMAFLTYKYKNC</sequence>
<dbReference type="GeneID" id="108990417"/>
<dbReference type="STRING" id="51240.A0A2I4EKL1"/>
<protein>
    <submittedName>
        <fullName evidence="2">UPF0481 protein At3g47200-like</fullName>
    </submittedName>
</protein>
<reference evidence="2" key="1">
    <citation type="submission" date="2025-08" db="UniProtKB">
        <authorList>
            <consortium name="RefSeq"/>
        </authorList>
    </citation>
    <scope>IDENTIFICATION</scope>
    <source>
        <tissue evidence="2">Leaves</tissue>
    </source>
</reference>
<organism evidence="1 2">
    <name type="scientific">Juglans regia</name>
    <name type="common">English walnut</name>
    <dbReference type="NCBI Taxonomy" id="51240"/>
    <lineage>
        <taxon>Eukaryota</taxon>
        <taxon>Viridiplantae</taxon>
        <taxon>Streptophyta</taxon>
        <taxon>Embryophyta</taxon>
        <taxon>Tracheophyta</taxon>
        <taxon>Spermatophyta</taxon>
        <taxon>Magnoliopsida</taxon>
        <taxon>eudicotyledons</taxon>
        <taxon>Gunneridae</taxon>
        <taxon>Pentapetalae</taxon>
        <taxon>rosids</taxon>
        <taxon>fabids</taxon>
        <taxon>Fagales</taxon>
        <taxon>Juglandaceae</taxon>
        <taxon>Juglans</taxon>
    </lineage>
</organism>